<feature type="region of interest" description="Disordered" evidence="1">
    <location>
        <begin position="1"/>
        <end position="23"/>
    </location>
</feature>
<reference evidence="3" key="1">
    <citation type="submission" date="2025-08" db="UniProtKB">
        <authorList>
            <consortium name="RefSeq"/>
        </authorList>
    </citation>
    <scope>IDENTIFICATION</scope>
    <source>
        <tissue evidence="3">Total insect</tissue>
    </source>
</reference>
<gene>
    <name evidence="3" type="primary">LOC117652050</name>
</gene>
<protein>
    <submittedName>
        <fullName evidence="3">Uncharacterized protein LOC117652050</fullName>
    </submittedName>
</protein>
<dbReference type="Proteomes" id="UP000515158">
    <property type="component" value="Unplaced"/>
</dbReference>
<dbReference type="GeneID" id="117652050"/>
<dbReference type="RefSeq" id="XP_034252575.1">
    <property type="nucleotide sequence ID" value="XM_034396684.1"/>
</dbReference>
<name>A0A6P9A4Y6_THRPL</name>
<dbReference type="AlphaFoldDB" id="A0A6P9A4Y6"/>
<dbReference type="KEGG" id="tpal:117652050"/>
<proteinExistence type="predicted"/>
<keyword evidence="2" id="KW-1185">Reference proteome</keyword>
<accession>A0A6P9A4Y6</accession>
<sequence>MAGADDLRSPARKKMKAPPPQWEAKNSIRVTGLPSPLMERSVIAFFERLRIRNKIEPGLKTSIVKCIDFPREDYIFIEFSNADIAHRVASLKGVTYNRNAIEMESPLHLDETVINETMAISFNAKSIIASTPVRMVSNAKRRIPLMKDSNNNKDPDAPVQEDDAAEQLLNLSIDEAGAGQDTDASVQEDHATEQLLHLSTNEAGAGNTNEVVETTVNESFTDYSLMVTVTGLPETFVEDALEMVLQAYLIKNGSIKEKGKIFSKVIKSNPVVIQFVNEAIAKAACELKKIHFLADEVELKAAEPPQKKIVKVIASGFTSTDTSMEMMLDRTLKAHLIKNSTINEGDEIIKMVHYGDDKTSLIIEFLDDQVAKAASHLKSFFFMADEISLKLDEPPRAHEVFAFNVTTMDEGLFKMIIDAYATKHGIVRKPNEEIIKKIHPKVGSSIKLEVANEYFSSFLCNTVRTVNYLADVVELKQDESQLDASFGVHGTVECMQDSSISTRPSTSLDGDWATQCFLQECCHYKMNDKSRGKFLGTSTAFASIVETMKEKYNIQVDTTDCKKRKKSLDEQHRRGPHDTWGPYMSFLRNESTDCPELFDIPHKNPSLPW</sequence>
<evidence type="ECO:0000313" key="3">
    <source>
        <dbReference type="RefSeq" id="XP_034252575.1"/>
    </source>
</evidence>
<evidence type="ECO:0000256" key="1">
    <source>
        <dbReference type="SAM" id="MobiDB-lite"/>
    </source>
</evidence>
<evidence type="ECO:0000313" key="2">
    <source>
        <dbReference type="Proteomes" id="UP000515158"/>
    </source>
</evidence>
<dbReference type="InParanoid" id="A0A6P9A4Y6"/>
<organism evidence="3">
    <name type="scientific">Thrips palmi</name>
    <name type="common">Melon thrips</name>
    <dbReference type="NCBI Taxonomy" id="161013"/>
    <lineage>
        <taxon>Eukaryota</taxon>
        <taxon>Metazoa</taxon>
        <taxon>Ecdysozoa</taxon>
        <taxon>Arthropoda</taxon>
        <taxon>Hexapoda</taxon>
        <taxon>Insecta</taxon>
        <taxon>Pterygota</taxon>
        <taxon>Neoptera</taxon>
        <taxon>Paraneoptera</taxon>
        <taxon>Thysanoptera</taxon>
        <taxon>Terebrantia</taxon>
        <taxon>Thripoidea</taxon>
        <taxon>Thripidae</taxon>
        <taxon>Thrips</taxon>
    </lineage>
</organism>